<dbReference type="PANTHER" id="PTHR15032">
    <property type="entry name" value="N-ACYL-PHOSPHATIDYLETHANOLAMINE-HYDROLYZING PHOSPHOLIPASE D"/>
    <property type="match status" value="1"/>
</dbReference>
<reference evidence="2" key="1">
    <citation type="journal article" date="2021" name="PeerJ">
        <title>Extensive microbial diversity within the chicken gut microbiome revealed by metagenomics and culture.</title>
        <authorList>
            <person name="Gilroy R."/>
            <person name="Ravi A."/>
            <person name="Getino M."/>
            <person name="Pursley I."/>
            <person name="Horton D.L."/>
            <person name="Alikhan N.F."/>
            <person name="Baker D."/>
            <person name="Gharbi K."/>
            <person name="Hall N."/>
            <person name="Watson M."/>
            <person name="Adriaenssens E.M."/>
            <person name="Foster-Nyarko E."/>
            <person name="Jarju S."/>
            <person name="Secka A."/>
            <person name="Antonio M."/>
            <person name="Oren A."/>
            <person name="Chaudhuri R.R."/>
            <person name="La Ragione R."/>
            <person name="Hildebrand F."/>
            <person name="Pallen M.J."/>
        </authorList>
    </citation>
    <scope>NUCLEOTIDE SEQUENCE</scope>
    <source>
        <strain evidence="2">CHK171-7178</strain>
    </source>
</reference>
<dbReference type="InterPro" id="IPR024884">
    <property type="entry name" value="NAPE-PLD"/>
</dbReference>
<reference evidence="2" key="2">
    <citation type="submission" date="2021-09" db="EMBL/GenBank/DDBJ databases">
        <authorList>
            <person name="Gilroy R."/>
        </authorList>
    </citation>
    <scope>NUCLEOTIDE SEQUENCE</scope>
    <source>
        <strain evidence="2">CHK171-7178</strain>
    </source>
</reference>
<dbReference type="GO" id="GO:0070290">
    <property type="term" value="F:N-acylphosphatidylethanolamine-specific phospholipase D activity"/>
    <property type="evidence" value="ECO:0007669"/>
    <property type="project" value="InterPro"/>
</dbReference>
<dbReference type="EMBL" id="DYWT01000087">
    <property type="protein sequence ID" value="HJF31140.1"/>
    <property type="molecule type" value="Genomic_DNA"/>
</dbReference>
<name>A0A921FX08_SPOPS</name>
<protein>
    <submittedName>
        <fullName evidence="2">MBL fold metallo-hydrolase</fullName>
    </submittedName>
</protein>
<dbReference type="InterPro" id="IPR001279">
    <property type="entry name" value="Metallo-B-lactamas"/>
</dbReference>
<feature type="domain" description="Metallo-beta-lactamase" evidence="1">
    <location>
        <begin position="75"/>
        <end position="263"/>
    </location>
</feature>
<dbReference type="PANTHER" id="PTHR15032:SF36">
    <property type="entry name" value="METALLO-BETA-LACTAMASE DOMAIN-CONTAINING PROTEIN"/>
    <property type="match status" value="1"/>
</dbReference>
<gene>
    <name evidence="2" type="ORF">K8V56_05085</name>
</gene>
<evidence type="ECO:0000313" key="2">
    <source>
        <dbReference type="EMBL" id="HJF31140.1"/>
    </source>
</evidence>
<dbReference type="GO" id="GO:0005737">
    <property type="term" value="C:cytoplasm"/>
    <property type="evidence" value="ECO:0007669"/>
    <property type="project" value="TreeGrafter"/>
</dbReference>
<evidence type="ECO:0000259" key="1">
    <source>
        <dbReference type="Pfam" id="PF12706"/>
    </source>
</evidence>
<dbReference type="SUPFAM" id="SSF56281">
    <property type="entry name" value="Metallo-hydrolase/oxidoreductase"/>
    <property type="match status" value="1"/>
</dbReference>
<sequence length="310" mass="35802">MKKMRYENTDKHAALATFKELRQWRKERKGKQKDLSFQVPSVEKTEELFLQSNRTIPTITWIGHSTFLIQLNGLNILTDPVWANRLGTDKRLTKPGLPINELPPIDIVLISHSHYDHLSYSSIKRLKGDPTFFVPIGLGNWFKRKGYSKTVEFNWWDEHQMSGLTIAFVPAQHWSKRTLTDTNHSHWGGWIIKDVNQTIYFAGDSGYFEGFHAIGEKYAIDYCLMPIGAYEPEWFMAAQHVSPEDAVKAFINTRSKVMIPMHYGAYRLADDTPKEALDRLLAEWEKRKLDDNKLMVLKLGETIKTVASST</sequence>
<comment type="caution">
    <text evidence="2">The sequence shown here is derived from an EMBL/GenBank/DDBJ whole genome shotgun (WGS) entry which is preliminary data.</text>
</comment>
<dbReference type="Gene3D" id="3.60.15.10">
    <property type="entry name" value="Ribonuclease Z/Hydroxyacylglutathione hydrolase-like"/>
    <property type="match status" value="1"/>
</dbReference>
<dbReference type="Pfam" id="PF12706">
    <property type="entry name" value="Lactamase_B_2"/>
    <property type="match status" value="1"/>
</dbReference>
<accession>A0A921FX08</accession>
<dbReference type="AlphaFoldDB" id="A0A921FX08"/>
<dbReference type="InterPro" id="IPR036866">
    <property type="entry name" value="RibonucZ/Hydroxyglut_hydro"/>
</dbReference>
<dbReference type="PIRSF" id="PIRSF038896">
    <property type="entry name" value="NAPE-PLD"/>
    <property type="match status" value="1"/>
</dbReference>
<evidence type="ECO:0000313" key="3">
    <source>
        <dbReference type="Proteomes" id="UP000698173"/>
    </source>
</evidence>
<dbReference type="Proteomes" id="UP000698173">
    <property type="component" value="Unassembled WGS sequence"/>
</dbReference>
<organism evidence="2 3">
    <name type="scientific">Sporosarcina psychrophila</name>
    <name type="common">Bacillus psychrophilus</name>
    <dbReference type="NCBI Taxonomy" id="1476"/>
    <lineage>
        <taxon>Bacteria</taxon>
        <taxon>Bacillati</taxon>
        <taxon>Bacillota</taxon>
        <taxon>Bacilli</taxon>
        <taxon>Bacillales</taxon>
        <taxon>Caryophanaceae</taxon>
        <taxon>Sporosarcina</taxon>
    </lineage>
</organism>
<dbReference type="GO" id="GO:0008270">
    <property type="term" value="F:zinc ion binding"/>
    <property type="evidence" value="ECO:0007669"/>
    <property type="project" value="InterPro"/>
</dbReference>
<proteinExistence type="predicted"/>